<evidence type="ECO:0000313" key="2">
    <source>
        <dbReference type="EMBL" id="PVI03772.1"/>
    </source>
</evidence>
<organism evidence="2 3">
    <name type="scientific">Periconia macrospinosa</name>
    <dbReference type="NCBI Taxonomy" id="97972"/>
    <lineage>
        <taxon>Eukaryota</taxon>
        <taxon>Fungi</taxon>
        <taxon>Dikarya</taxon>
        <taxon>Ascomycota</taxon>
        <taxon>Pezizomycotina</taxon>
        <taxon>Dothideomycetes</taxon>
        <taxon>Pleosporomycetidae</taxon>
        <taxon>Pleosporales</taxon>
        <taxon>Massarineae</taxon>
        <taxon>Periconiaceae</taxon>
        <taxon>Periconia</taxon>
    </lineage>
</organism>
<dbReference type="Proteomes" id="UP000244855">
    <property type="component" value="Unassembled WGS sequence"/>
</dbReference>
<reference evidence="2 3" key="1">
    <citation type="journal article" date="2018" name="Sci. Rep.">
        <title>Comparative genomics provides insights into the lifestyle and reveals functional heterogeneity of dark septate endophytic fungi.</title>
        <authorList>
            <person name="Knapp D.G."/>
            <person name="Nemeth J.B."/>
            <person name="Barry K."/>
            <person name="Hainaut M."/>
            <person name="Henrissat B."/>
            <person name="Johnson J."/>
            <person name="Kuo A."/>
            <person name="Lim J.H.P."/>
            <person name="Lipzen A."/>
            <person name="Nolan M."/>
            <person name="Ohm R.A."/>
            <person name="Tamas L."/>
            <person name="Grigoriev I.V."/>
            <person name="Spatafora J.W."/>
            <person name="Nagy L.G."/>
            <person name="Kovacs G.M."/>
        </authorList>
    </citation>
    <scope>NUCLEOTIDE SEQUENCE [LARGE SCALE GENOMIC DNA]</scope>
    <source>
        <strain evidence="2 3">DSE2036</strain>
    </source>
</reference>
<gene>
    <name evidence="2" type="ORF">DM02DRAFT_652190</name>
</gene>
<dbReference type="AlphaFoldDB" id="A0A2V1E0V2"/>
<proteinExistence type="predicted"/>
<accession>A0A2V1E0V2</accession>
<name>A0A2V1E0V2_9PLEO</name>
<dbReference type="EMBL" id="KZ805327">
    <property type="protein sequence ID" value="PVI03772.1"/>
    <property type="molecule type" value="Genomic_DNA"/>
</dbReference>
<evidence type="ECO:0000256" key="1">
    <source>
        <dbReference type="SAM" id="MobiDB-lite"/>
    </source>
</evidence>
<feature type="region of interest" description="Disordered" evidence="1">
    <location>
        <begin position="64"/>
        <end position="95"/>
    </location>
</feature>
<keyword evidence="3" id="KW-1185">Reference proteome</keyword>
<feature type="compositionally biased region" description="Polar residues" evidence="1">
    <location>
        <begin position="64"/>
        <end position="74"/>
    </location>
</feature>
<protein>
    <submittedName>
        <fullName evidence="2">Uncharacterized protein</fullName>
    </submittedName>
</protein>
<sequence>MPISESSPGGSPTAAHGFKQEAGKSFTISQRRMHSGCGQITICGLQCRTDGLEMVLQAAVTPNARQSPVDLQTPPSSPTLHRKDQSVAGTAYRMSPRIQKPEHAFPPRFPSSYYYHRAIALKQFCNPMNGESENGGFKRVALESRWTGIIQTGYYRTHRHCRRVHEAAGKSIFEKRICSES</sequence>
<evidence type="ECO:0000313" key="3">
    <source>
        <dbReference type="Proteomes" id="UP000244855"/>
    </source>
</evidence>